<feature type="coiled-coil region" evidence="1">
    <location>
        <begin position="37"/>
        <end position="64"/>
    </location>
</feature>
<dbReference type="AlphaFoldDB" id="A0A2C9L812"/>
<dbReference type="Proteomes" id="UP000076420">
    <property type="component" value="Unassembled WGS sequence"/>
</dbReference>
<dbReference type="VEuPathDB" id="VectorBase:BGLAX_032611"/>
<dbReference type="KEGG" id="bgt:106067098"/>
<proteinExistence type="predicted"/>
<gene>
    <name evidence="2" type="primary">106067098</name>
</gene>
<sequence length="102" mass="12140">MRHLRNYKQPGMKVRRTEIVKLPPEGPTYEQLITSTINKANASKKQYERTSEQTEAEILELHKKQRDINRRINAMKRAFNSVKTVQERQLLIDKFTEVMKQL</sequence>
<dbReference type="EnsemblMetazoa" id="BGLB028147-RA">
    <property type="protein sequence ID" value="BGLB028147-PA"/>
    <property type="gene ID" value="BGLB028147"/>
</dbReference>
<organism evidence="2 3">
    <name type="scientific">Biomphalaria glabrata</name>
    <name type="common">Bloodfluke planorb</name>
    <name type="synonym">Freshwater snail</name>
    <dbReference type="NCBI Taxonomy" id="6526"/>
    <lineage>
        <taxon>Eukaryota</taxon>
        <taxon>Metazoa</taxon>
        <taxon>Spiralia</taxon>
        <taxon>Lophotrochozoa</taxon>
        <taxon>Mollusca</taxon>
        <taxon>Gastropoda</taxon>
        <taxon>Heterobranchia</taxon>
        <taxon>Euthyneura</taxon>
        <taxon>Panpulmonata</taxon>
        <taxon>Hygrophila</taxon>
        <taxon>Lymnaeoidea</taxon>
        <taxon>Planorbidae</taxon>
        <taxon>Biomphalaria</taxon>
    </lineage>
</organism>
<name>A0A2C9L812_BIOGL</name>
<keyword evidence="1" id="KW-0175">Coiled coil</keyword>
<reference evidence="2" key="1">
    <citation type="submission" date="2020-05" db="UniProtKB">
        <authorList>
            <consortium name="EnsemblMetazoa"/>
        </authorList>
    </citation>
    <scope>IDENTIFICATION</scope>
    <source>
        <strain evidence="2">BB02</strain>
    </source>
</reference>
<evidence type="ECO:0000313" key="3">
    <source>
        <dbReference type="Proteomes" id="UP000076420"/>
    </source>
</evidence>
<evidence type="ECO:0000256" key="1">
    <source>
        <dbReference type="SAM" id="Coils"/>
    </source>
</evidence>
<accession>A0A2C9L812</accession>
<dbReference type="VEuPathDB" id="VectorBase:BGLB028147"/>
<evidence type="ECO:0000313" key="2">
    <source>
        <dbReference type="EnsemblMetazoa" id="BGLB028147-PA"/>
    </source>
</evidence>
<protein>
    <submittedName>
        <fullName evidence="2">Uncharacterized protein</fullName>
    </submittedName>
</protein>